<accession>A0ABP8XZ21</accession>
<reference evidence="2" key="1">
    <citation type="journal article" date="2019" name="Int. J. Syst. Evol. Microbiol.">
        <title>The Global Catalogue of Microorganisms (GCM) 10K type strain sequencing project: providing services to taxonomists for standard genome sequencing and annotation.</title>
        <authorList>
            <consortium name="The Broad Institute Genomics Platform"/>
            <consortium name="The Broad Institute Genome Sequencing Center for Infectious Disease"/>
            <person name="Wu L."/>
            <person name="Ma J."/>
        </authorList>
    </citation>
    <scope>NUCLEOTIDE SEQUENCE [LARGE SCALE GENOMIC DNA]</scope>
    <source>
        <strain evidence="2">JCM 18063</strain>
    </source>
</reference>
<name>A0ABP8XZ21_9MICO</name>
<organism evidence="1 2">
    <name type="scientific">Isoptericola chiayiensis</name>
    <dbReference type="NCBI Taxonomy" id="579446"/>
    <lineage>
        <taxon>Bacteria</taxon>
        <taxon>Bacillati</taxon>
        <taxon>Actinomycetota</taxon>
        <taxon>Actinomycetes</taxon>
        <taxon>Micrococcales</taxon>
        <taxon>Promicromonosporaceae</taxon>
        <taxon>Isoptericola</taxon>
    </lineage>
</organism>
<evidence type="ECO:0000313" key="1">
    <source>
        <dbReference type="EMBL" id="GAA4717943.1"/>
    </source>
</evidence>
<gene>
    <name evidence="1" type="ORF">GCM10023216_02650</name>
</gene>
<protein>
    <submittedName>
        <fullName evidence="1">Uncharacterized protein</fullName>
    </submittedName>
</protein>
<evidence type="ECO:0000313" key="2">
    <source>
        <dbReference type="Proteomes" id="UP001500956"/>
    </source>
</evidence>
<proteinExistence type="predicted"/>
<dbReference type="EMBL" id="BAABID010000003">
    <property type="protein sequence ID" value="GAA4717943.1"/>
    <property type="molecule type" value="Genomic_DNA"/>
</dbReference>
<dbReference type="Proteomes" id="UP001500956">
    <property type="component" value="Unassembled WGS sequence"/>
</dbReference>
<comment type="caution">
    <text evidence="1">The sequence shown here is derived from an EMBL/GenBank/DDBJ whole genome shotgun (WGS) entry which is preliminary data.</text>
</comment>
<keyword evidence="2" id="KW-1185">Reference proteome</keyword>
<sequence length="96" mass="10212">MRIKGTSDFAVKSPLGLDAAVEAVKRVLEDFADRNPSVSAVQVEVVHSDEIRIEIVASGTYARLDDELDELADRVSSALQAGEATVSRGLTSLVPS</sequence>